<organism evidence="1 2">
    <name type="scientific">Inquilinus limosus</name>
    <dbReference type="NCBI Taxonomy" id="171674"/>
    <lineage>
        <taxon>Bacteria</taxon>
        <taxon>Pseudomonadati</taxon>
        <taxon>Pseudomonadota</taxon>
        <taxon>Alphaproteobacteria</taxon>
        <taxon>Rhodospirillales</taxon>
        <taxon>Rhodospirillaceae</taxon>
        <taxon>Inquilinus</taxon>
    </lineage>
</organism>
<dbReference type="InterPro" id="IPR015813">
    <property type="entry name" value="Pyrv/PenolPyrv_kinase-like_dom"/>
</dbReference>
<dbReference type="InterPro" id="IPR040442">
    <property type="entry name" value="Pyrv_kinase-like_dom_sf"/>
</dbReference>
<gene>
    <name evidence="1" type="ORF">JF625_24080</name>
</gene>
<dbReference type="Gene3D" id="3.20.20.60">
    <property type="entry name" value="Phosphoenolpyruvate-binding domains"/>
    <property type="match status" value="1"/>
</dbReference>
<dbReference type="Proteomes" id="UP000700706">
    <property type="component" value="Unassembled WGS sequence"/>
</dbReference>
<reference evidence="1" key="1">
    <citation type="submission" date="2020-06" db="EMBL/GenBank/DDBJ databases">
        <title>Stable isotope informed genome-resolved metagenomics uncovers potential trophic interactions in rhizosphere soil.</title>
        <authorList>
            <person name="Starr E.P."/>
            <person name="Shi S."/>
            <person name="Blazewicz S.J."/>
            <person name="Koch B.J."/>
            <person name="Probst A.J."/>
            <person name="Hungate B.A."/>
            <person name="Pett-Ridge J."/>
            <person name="Firestone M.K."/>
            <person name="Banfield J.F."/>
        </authorList>
    </citation>
    <scope>NUCLEOTIDE SEQUENCE</scope>
    <source>
        <strain evidence="1">YM_69_17</strain>
    </source>
</reference>
<keyword evidence="1" id="KW-0456">Lyase</keyword>
<sequence length="325" mass="33471">MTAPRQADALQQFRRLHQDGILLLADAWDAGSARLIESLGAKAIATTSAGLAWAHGYPDGDVLPFDLLVATTAGIARIVKVPLTVDSEGGYSDDPAAVGESIGRLIGAGAAGINLEDGVGSPDLLCAKIEAIKRAAARSGQDVFINARTDVYLRGLAPEGGRVAEVLARAGRYRDAGADGIFVPGATKPDEIKAIAAAAPLPLNVMSRPGLPGAAELAALGVRRLSAGSGISQSVYARTAELARSFLQDGVSDPLVSGAMPYPEINALGAGAQPPALPPSRAARLSRLGSNQISRPRLASRTQSRRALLAARCCEISPITASFSR</sequence>
<evidence type="ECO:0000313" key="2">
    <source>
        <dbReference type="Proteomes" id="UP000700706"/>
    </source>
</evidence>
<dbReference type="AlphaFoldDB" id="A0A952KG08"/>
<dbReference type="GO" id="GO:0016829">
    <property type="term" value="F:lyase activity"/>
    <property type="evidence" value="ECO:0007669"/>
    <property type="project" value="UniProtKB-KW"/>
</dbReference>
<protein>
    <submittedName>
        <fullName evidence="1">Isocitrate lyase/phosphoenolpyruvate mutase family protein</fullName>
    </submittedName>
</protein>
<dbReference type="EMBL" id="JAEKLZ010000375">
    <property type="protein sequence ID" value="MBW8728212.1"/>
    <property type="molecule type" value="Genomic_DNA"/>
</dbReference>
<dbReference type="InterPro" id="IPR039556">
    <property type="entry name" value="ICL/PEPM"/>
</dbReference>
<accession>A0A952KG08</accession>
<dbReference type="Pfam" id="PF13714">
    <property type="entry name" value="PEP_mutase"/>
    <property type="match status" value="1"/>
</dbReference>
<dbReference type="PANTHER" id="PTHR42905">
    <property type="entry name" value="PHOSPHOENOLPYRUVATE CARBOXYLASE"/>
    <property type="match status" value="1"/>
</dbReference>
<dbReference type="CDD" id="cd00377">
    <property type="entry name" value="ICL_PEPM"/>
    <property type="match status" value="1"/>
</dbReference>
<dbReference type="SUPFAM" id="SSF51621">
    <property type="entry name" value="Phosphoenolpyruvate/pyruvate domain"/>
    <property type="match status" value="1"/>
</dbReference>
<proteinExistence type="predicted"/>
<evidence type="ECO:0000313" key="1">
    <source>
        <dbReference type="EMBL" id="MBW8728212.1"/>
    </source>
</evidence>
<comment type="caution">
    <text evidence="1">The sequence shown here is derived from an EMBL/GenBank/DDBJ whole genome shotgun (WGS) entry which is preliminary data.</text>
</comment>
<dbReference type="PANTHER" id="PTHR42905:SF16">
    <property type="entry name" value="CARBOXYPHOSPHONOENOLPYRUVATE PHOSPHONOMUTASE-LIKE PROTEIN (AFU_ORTHOLOGUE AFUA_5G07230)"/>
    <property type="match status" value="1"/>
</dbReference>
<name>A0A952KG08_9PROT</name>